<organism evidence="7 8">
    <name type="scientific">Aspergillus transmontanensis</name>
    <dbReference type="NCBI Taxonomy" id="1034304"/>
    <lineage>
        <taxon>Eukaryota</taxon>
        <taxon>Fungi</taxon>
        <taxon>Dikarya</taxon>
        <taxon>Ascomycota</taxon>
        <taxon>Pezizomycotina</taxon>
        <taxon>Eurotiomycetes</taxon>
        <taxon>Eurotiomycetidae</taxon>
        <taxon>Eurotiales</taxon>
        <taxon>Aspergillaceae</taxon>
        <taxon>Aspergillus</taxon>
        <taxon>Aspergillus subgen. Circumdati</taxon>
    </lineage>
</organism>
<keyword evidence="5 6" id="KW-0472">Membrane</keyword>
<dbReference type="GO" id="GO:0016020">
    <property type="term" value="C:membrane"/>
    <property type="evidence" value="ECO:0007669"/>
    <property type="project" value="UniProtKB-SubCell"/>
</dbReference>
<dbReference type="AlphaFoldDB" id="A0A5N6VH17"/>
<keyword evidence="8" id="KW-1185">Reference proteome</keyword>
<feature type="transmembrane region" description="Helical" evidence="6">
    <location>
        <begin position="170"/>
        <end position="194"/>
    </location>
</feature>
<dbReference type="InterPro" id="IPR011701">
    <property type="entry name" value="MFS"/>
</dbReference>
<evidence type="ECO:0000256" key="3">
    <source>
        <dbReference type="ARBA" id="ARBA00022692"/>
    </source>
</evidence>
<evidence type="ECO:0000256" key="1">
    <source>
        <dbReference type="ARBA" id="ARBA00004141"/>
    </source>
</evidence>
<feature type="transmembrane region" description="Helical" evidence="6">
    <location>
        <begin position="67"/>
        <end position="87"/>
    </location>
</feature>
<accession>A0A5N6VH17</accession>
<feature type="transmembrane region" description="Helical" evidence="6">
    <location>
        <begin position="133"/>
        <end position="158"/>
    </location>
</feature>
<dbReference type="Pfam" id="PF07690">
    <property type="entry name" value="MFS_1"/>
    <property type="match status" value="1"/>
</dbReference>
<dbReference type="EMBL" id="ML738398">
    <property type="protein sequence ID" value="KAE8307787.1"/>
    <property type="molecule type" value="Genomic_DNA"/>
</dbReference>
<evidence type="ECO:0000256" key="4">
    <source>
        <dbReference type="ARBA" id="ARBA00022989"/>
    </source>
</evidence>
<reference evidence="8" key="1">
    <citation type="submission" date="2019-04" db="EMBL/GenBank/DDBJ databases">
        <title>Friends and foes A comparative genomics studyof 23 Aspergillus species from section Flavi.</title>
        <authorList>
            <consortium name="DOE Joint Genome Institute"/>
            <person name="Kjaerbolling I."/>
            <person name="Vesth T."/>
            <person name="Frisvad J.C."/>
            <person name="Nybo J.L."/>
            <person name="Theobald S."/>
            <person name="Kildgaard S."/>
            <person name="Isbrandt T."/>
            <person name="Kuo A."/>
            <person name="Sato A."/>
            <person name="Lyhne E.K."/>
            <person name="Kogle M.E."/>
            <person name="Wiebenga A."/>
            <person name="Kun R.S."/>
            <person name="Lubbers R.J."/>
            <person name="Makela M.R."/>
            <person name="Barry K."/>
            <person name="Chovatia M."/>
            <person name="Clum A."/>
            <person name="Daum C."/>
            <person name="Haridas S."/>
            <person name="He G."/>
            <person name="LaButti K."/>
            <person name="Lipzen A."/>
            <person name="Mondo S."/>
            <person name="Riley R."/>
            <person name="Salamov A."/>
            <person name="Simmons B.A."/>
            <person name="Magnuson J.K."/>
            <person name="Henrissat B."/>
            <person name="Mortensen U.H."/>
            <person name="Larsen T.O."/>
            <person name="Devries R.P."/>
            <person name="Grigoriev I.V."/>
            <person name="Machida M."/>
            <person name="Baker S.E."/>
            <person name="Andersen M.R."/>
        </authorList>
    </citation>
    <scope>NUCLEOTIDE SEQUENCE [LARGE SCALE GENOMIC DNA]</scope>
    <source>
        <strain evidence="8">CBS 130015</strain>
    </source>
</reference>
<dbReference type="Proteomes" id="UP000325433">
    <property type="component" value="Unassembled WGS sequence"/>
</dbReference>
<dbReference type="PANTHER" id="PTHR43791">
    <property type="entry name" value="PERMEASE-RELATED"/>
    <property type="match status" value="1"/>
</dbReference>
<protein>
    <submittedName>
        <fullName evidence="7">Major facilitator superfamily domain-containing protein</fullName>
    </submittedName>
</protein>
<dbReference type="SUPFAM" id="SSF103473">
    <property type="entry name" value="MFS general substrate transporter"/>
    <property type="match status" value="1"/>
</dbReference>
<evidence type="ECO:0000256" key="2">
    <source>
        <dbReference type="ARBA" id="ARBA00022448"/>
    </source>
</evidence>
<dbReference type="GO" id="GO:0022857">
    <property type="term" value="F:transmembrane transporter activity"/>
    <property type="evidence" value="ECO:0007669"/>
    <property type="project" value="InterPro"/>
</dbReference>
<dbReference type="PANTHER" id="PTHR43791:SF36">
    <property type="entry name" value="TRANSPORTER, PUTATIVE (AFU_ORTHOLOGUE AFUA_6G08340)-RELATED"/>
    <property type="match status" value="1"/>
</dbReference>
<name>A0A5N6VH17_9EURO</name>
<feature type="transmembrane region" description="Helical" evidence="6">
    <location>
        <begin position="35"/>
        <end position="55"/>
    </location>
</feature>
<evidence type="ECO:0000256" key="6">
    <source>
        <dbReference type="SAM" id="Phobius"/>
    </source>
</evidence>
<gene>
    <name evidence="7" type="ORF">BDV41DRAFT_582054</name>
</gene>
<evidence type="ECO:0000313" key="8">
    <source>
        <dbReference type="Proteomes" id="UP000325433"/>
    </source>
</evidence>
<evidence type="ECO:0000256" key="5">
    <source>
        <dbReference type="ARBA" id="ARBA00023136"/>
    </source>
</evidence>
<keyword evidence="2" id="KW-0813">Transport</keyword>
<dbReference type="InterPro" id="IPR036259">
    <property type="entry name" value="MFS_trans_sf"/>
</dbReference>
<evidence type="ECO:0000313" key="7">
    <source>
        <dbReference type="EMBL" id="KAE8307787.1"/>
    </source>
</evidence>
<keyword evidence="4 6" id="KW-1133">Transmembrane helix</keyword>
<comment type="subcellular location">
    <subcellularLocation>
        <location evidence="1">Membrane</location>
        <topology evidence="1">Multi-pass membrane protein</topology>
    </subcellularLocation>
</comment>
<proteinExistence type="predicted"/>
<dbReference type="Gene3D" id="1.20.1250.20">
    <property type="entry name" value="MFS general substrate transporter like domains"/>
    <property type="match status" value="1"/>
</dbReference>
<feature type="transmembrane region" description="Helical" evidence="6">
    <location>
        <begin position="206"/>
        <end position="226"/>
    </location>
</feature>
<feature type="transmembrane region" description="Helical" evidence="6">
    <location>
        <begin position="271"/>
        <end position="292"/>
    </location>
</feature>
<sequence>MHSTASSHDWMPLIAIGRSVTTSWYTRSEQVTRVALWYSTSGWAQVFGGFFSWAINHASQFKWQGLFIFYGALTFTTGVILFFFLAASPIDAGWLSEEEKIIALARVRDNKTGVEMWNFNWSQLKEALCDPRLYIVFLLMVATGLPNGGLTAFGPTIISGFGFDTNTTTLLSMVPGACAAIGTVVTLVVIKYTNRTIGESYYTARYGGYILTMQYPNSILVALAFITSGVGGSTKKVAFGASFELGYAVGNIYGPQTFQELEAPHYYTAKFTMLAFLIFTAILLASVGVLHWHWNRQLDNQDALDIQNGVTHERGVNEEFADLTDFSTALI</sequence>
<keyword evidence="3 6" id="KW-0812">Transmembrane</keyword>